<evidence type="ECO:0000256" key="1">
    <source>
        <dbReference type="ARBA" id="ARBA00022729"/>
    </source>
</evidence>
<feature type="chain" id="PRO_5046038217" evidence="2">
    <location>
        <begin position="22"/>
        <end position="195"/>
    </location>
</feature>
<dbReference type="InterPro" id="IPR027385">
    <property type="entry name" value="Beta-barrel_OMP"/>
</dbReference>
<keyword evidence="5" id="KW-1185">Reference proteome</keyword>
<name>A0ABT8C416_9BACT</name>
<sequence length="195" mass="21538">MSTKGLFTLLFLAVLTGSTYAQENEKRFGFELNSGVSVATQKPGGTSLNTGFGFEGILHYRFMPHLGAYAGWGWNRFGADESFAGNEVDFEETGYVFGFQFRHPFGNSPVHYFVRAGGLYNHIEIENSDGEIINDTGHGLGWQLAGGIDLPIGTNWSLTPGVKFNLLNRDADVEGVRTELNFQYVSVRIGLVKHF</sequence>
<reference evidence="5" key="1">
    <citation type="journal article" date="2019" name="Int. J. Syst. Evol. Microbiol.">
        <title>The Global Catalogue of Microorganisms (GCM) 10K type strain sequencing project: providing services to taxonomists for standard genome sequencing and annotation.</title>
        <authorList>
            <consortium name="The Broad Institute Genomics Platform"/>
            <consortium name="The Broad Institute Genome Sequencing Center for Infectious Disease"/>
            <person name="Wu L."/>
            <person name="Ma J."/>
        </authorList>
    </citation>
    <scope>NUCLEOTIDE SEQUENCE [LARGE SCALE GENOMIC DNA]</scope>
    <source>
        <strain evidence="5">CECT 7706</strain>
    </source>
</reference>
<proteinExistence type="predicted"/>
<dbReference type="EMBL" id="JAUFQS010000006">
    <property type="protein sequence ID" value="MDN3687499.1"/>
    <property type="molecule type" value="Genomic_DNA"/>
</dbReference>
<evidence type="ECO:0000256" key="2">
    <source>
        <dbReference type="SAM" id="SignalP"/>
    </source>
</evidence>
<protein>
    <submittedName>
        <fullName evidence="4">Outer membrane beta-barrel protein</fullName>
    </submittedName>
</protein>
<dbReference type="InterPro" id="IPR011250">
    <property type="entry name" value="OMP/PagP_B-barrel"/>
</dbReference>
<accession>A0ABT8C416</accession>
<keyword evidence="1 2" id="KW-0732">Signal</keyword>
<evidence type="ECO:0000313" key="5">
    <source>
        <dbReference type="Proteomes" id="UP001236663"/>
    </source>
</evidence>
<feature type="signal peptide" evidence="2">
    <location>
        <begin position="1"/>
        <end position="21"/>
    </location>
</feature>
<evidence type="ECO:0000313" key="4">
    <source>
        <dbReference type="EMBL" id="MDN3687499.1"/>
    </source>
</evidence>
<dbReference type="SUPFAM" id="SSF56925">
    <property type="entry name" value="OMPA-like"/>
    <property type="match status" value="1"/>
</dbReference>
<comment type="caution">
    <text evidence="4">The sequence shown here is derived from an EMBL/GenBank/DDBJ whole genome shotgun (WGS) entry which is preliminary data.</text>
</comment>
<dbReference type="Pfam" id="PF13505">
    <property type="entry name" value="OMP_b-brl"/>
    <property type="match status" value="1"/>
</dbReference>
<dbReference type="Gene3D" id="2.40.160.20">
    <property type="match status" value="1"/>
</dbReference>
<dbReference type="Proteomes" id="UP001236663">
    <property type="component" value="Unassembled WGS sequence"/>
</dbReference>
<gene>
    <name evidence="4" type="ORF">QWZ15_06650</name>
</gene>
<dbReference type="RefSeq" id="WP_163385220.1">
    <property type="nucleotide sequence ID" value="NZ_JAUFQS010000006.1"/>
</dbReference>
<feature type="domain" description="Outer membrane protein beta-barrel" evidence="3">
    <location>
        <begin position="10"/>
        <end position="169"/>
    </location>
</feature>
<evidence type="ECO:0000259" key="3">
    <source>
        <dbReference type="Pfam" id="PF13505"/>
    </source>
</evidence>
<organism evidence="4 5">
    <name type="scientific">Cyclobacterium jeungdonense</name>
    <dbReference type="NCBI Taxonomy" id="708087"/>
    <lineage>
        <taxon>Bacteria</taxon>
        <taxon>Pseudomonadati</taxon>
        <taxon>Bacteroidota</taxon>
        <taxon>Cytophagia</taxon>
        <taxon>Cytophagales</taxon>
        <taxon>Cyclobacteriaceae</taxon>
        <taxon>Cyclobacterium</taxon>
    </lineage>
</organism>